<sequence length="91" mass="8953">MAEQENHHGWAPDVAGDDPTAAEAGDKARAASGGDPGGSGDHSTGGTLSPTGMEPDSGDSHRKGGEEIAAGKGGEAEGHKGVSQRPYGTTD</sequence>
<evidence type="ECO:0000313" key="3">
    <source>
        <dbReference type="Proteomes" id="UP001239397"/>
    </source>
</evidence>
<dbReference type="KEGG" id="amog:QRX60_22350"/>
<protein>
    <submittedName>
        <fullName evidence="2">Uncharacterized protein</fullName>
    </submittedName>
</protein>
<gene>
    <name evidence="2" type="ORF">QRX60_22350</name>
</gene>
<dbReference type="AlphaFoldDB" id="A0A9Y2NQA1"/>
<feature type="region of interest" description="Disordered" evidence="1">
    <location>
        <begin position="1"/>
        <end position="91"/>
    </location>
</feature>
<keyword evidence="3" id="KW-1185">Reference proteome</keyword>
<feature type="compositionally biased region" description="Basic and acidic residues" evidence="1">
    <location>
        <begin position="1"/>
        <end position="10"/>
    </location>
</feature>
<proteinExistence type="predicted"/>
<dbReference type="RefSeq" id="WP_286002709.1">
    <property type="nucleotide sequence ID" value="NZ_CP127295.1"/>
</dbReference>
<evidence type="ECO:0000256" key="1">
    <source>
        <dbReference type="SAM" id="MobiDB-lite"/>
    </source>
</evidence>
<reference evidence="2 3" key="1">
    <citation type="submission" date="2023-06" db="EMBL/GenBank/DDBJ databases">
        <authorList>
            <person name="Oyuntsetseg B."/>
            <person name="Kim S.B."/>
        </authorList>
    </citation>
    <scope>NUCLEOTIDE SEQUENCE [LARGE SCALE GENOMIC DNA]</scope>
    <source>
        <strain evidence="2 3">4-36</strain>
    </source>
</reference>
<dbReference type="Proteomes" id="UP001239397">
    <property type="component" value="Chromosome"/>
</dbReference>
<name>A0A9Y2NQA1_9PSEU</name>
<accession>A0A9Y2NQA1</accession>
<dbReference type="EMBL" id="CP127295">
    <property type="protein sequence ID" value="WIY06450.1"/>
    <property type="molecule type" value="Genomic_DNA"/>
</dbReference>
<organism evidence="2 3">
    <name type="scientific">Amycolatopsis mongoliensis</name>
    <dbReference type="NCBI Taxonomy" id="715475"/>
    <lineage>
        <taxon>Bacteria</taxon>
        <taxon>Bacillati</taxon>
        <taxon>Actinomycetota</taxon>
        <taxon>Actinomycetes</taxon>
        <taxon>Pseudonocardiales</taxon>
        <taxon>Pseudonocardiaceae</taxon>
        <taxon>Amycolatopsis</taxon>
    </lineage>
</organism>
<evidence type="ECO:0000313" key="2">
    <source>
        <dbReference type="EMBL" id="WIY06450.1"/>
    </source>
</evidence>